<dbReference type="GO" id="GO:0016791">
    <property type="term" value="F:phosphatase activity"/>
    <property type="evidence" value="ECO:0007669"/>
    <property type="project" value="UniProtKB-ARBA"/>
</dbReference>
<dbReference type="PANTHER" id="PTHR43611">
    <property type="entry name" value="ALPHA-D-GLUCOSE 1-PHOSPHATE PHOSPHATASE"/>
    <property type="match status" value="1"/>
</dbReference>
<dbReference type="InterPro" id="IPR023214">
    <property type="entry name" value="HAD_sf"/>
</dbReference>
<dbReference type="Proteomes" id="UP000033540">
    <property type="component" value="Unassembled WGS sequence"/>
</dbReference>
<dbReference type="NCBIfam" id="TIGR01509">
    <property type="entry name" value="HAD-SF-IA-v3"/>
    <property type="match status" value="1"/>
</dbReference>
<dbReference type="CDD" id="cd02603">
    <property type="entry name" value="HAD_sEH-N_like"/>
    <property type="match status" value="1"/>
</dbReference>
<dbReference type="OrthoDB" id="2012566at2759"/>
<dbReference type="PRINTS" id="PR00413">
    <property type="entry name" value="HADHALOGNASE"/>
</dbReference>
<dbReference type="Gene3D" id="1.10.150.240">
    <property type="entry name" value="Putative phosphatase, domain 2"/>
    <property type="match status" value="1"/>
</dbReference>
<dbReference type="InterPro" id="IPR036412">
    <property type="entry name" value="HAD-like_sf"/>
</dbReference>
<evidence type="ECO:0000313" key="1">
    <source>
        <dbReference type="EMBL" id="KJK60330.1"/>
    </source>
</evidence>
<accession>A0A0F0HXX3</accession>
<sequence>MCTTFKAAVFDMGGVLFTWNPIVDTQVSLKDLGTIINSETWEQFERGKIEPDDCYHQLGSQIGLPGSEIAATFRQTTGCLRPDARMTSLLRELKDQGVAVYMMTNIPAPDFHQLRAMHYEWDLFDGIFASALEGMRKPDLEFYEHVLKQIDTPAAETIFVDDKLENVIAAQAVGMVGLHLTDSLATCMELRQIVGC</sequence>
<dbReference type="Gene3D" id="3.40.50.1000">
    <property type="entry name" value="HAD superfamily/HAD-like"/>
    <property type="match status" value="1"/>
</dbReference>
<gene>
    <name evidence="1" type="ORF">P875_00053481</name>
</gene>
<dbReference type="EMBL" id="JZEE01000744">
    <property type="protein sequence ID" value="KJK60330.1"/>
    <property type="molecule type" value="Genomic_DNA"/>
</dbReference>
<proteinExistence type="predicted"/>
<reference evidence="1 2" key="1">
    <citation type="submission" date="2015-02" db="EMBL/GenBank/DDBJ databases">
        <title>Draft genome sequence of Aspergillus parasiticus SU-1.</title>
        <authorList>
            <person name="Yu J."/>
            <person name="Fedorova N."/>
            <person name="Yin Y."/>
            <person name="Losada L."/>
            <person name="Zafar N."/>
            <person name="Taujale R."/>
            <person name="Ehrlich K.C."/>
            <person name="Bhatnagar D."/>
            <person name="Cleveland T.E."/>
            <person name="Bennett J.W."/>
            <person name="Nierman W.C."/>
        </authorList>
    </citation>
    <scope>NUCLEOTIDE SEQUENCE [LARGE SCALE GENOMIC DNA]</scope>
    <source>
        <strain evidence="2">ATCC 56775 / NRRL 5862 / SRRC 143 / SU-1</strain>
    </source>
</reference>
<name>A0A0F0HXX3_ASPPU</name>
<dbReference type="PANTHER" id="PTHR43611:SF3">
    <property type="entry name" value="FLAVIN MONONUCLEOTIDE HYDROLASE 1, CHLOROPLATIC"/>
    <property type="match status" value="1"/>
</dbReference>
<protein>
    <submittedName>
        <fullName evidence="1">Haloacid dehalogenase-like hydrolase</fullName>
    </submittedName>
</protein>
<dbReference type="STRING" id="1403190.A0A0F0HXX3"/>
<dbReference type="SUPFAM" id="SSF56784">
    <property type="entry name" value="HAD-like"/>
    <property type="match status" value="1"/>
</dbReference>
<evidence type="ECO:0000313" key="2">
    <source>
        <dbReference type="Proteomes" id="UP000033540"/>
    </source>
</evidence>
<dbReference type="SFLD" id="SFLDG01129">
    <property type="entry name" value="C1.5:_HAD__Beta-PGM__Phosphata"/>
    <property type="match status" value="1"/>
</dbReference>
<dbReference type="InterPro" id="IPR023198">
    <property type="entry name" value="PGP-like_dom2"/>
</dbReference>
<dbReference type="SFLD" id="SFLDS00003">
    <property type="entry name" value="Haloacid_Dehalogenase"/>
    <property type="match status" value="1"/>
</dbReference>
<organism evidence="1 2">
    <name type="scientific">Aspergillus parasiticus (strain ATCC 56775 / NRRL 5862 / SRRC 143 / SU-1)</name>
    <dbReference type="NCBI Taxonomy" id="1403190"/>
    <lineage>
        <taxon>Eukaryota</taxon>
        <taxon>Fungi</taxon>
        <taxon>Dikarya</taxon>
        <taxon>Ascomycota</taxon>
        <taxon>Pezizomycotina</taxon>
        <taxon>Eurotiomycetes</taxon>
        <taxon>Eurotiomycetidae</taxon>
        <taxon>Eurotiales</taxon>
        <taxon>Aspergillaceae</taxon>
        <taxon>Aspergillus</taxon>
        <taxon>Aspergillus subgen. Circumdati</taxon>
    </lineage>
</organism>
<comment type="caution">
    <text evidence="1">The sequence shown here is derived from an EMBL/GenBank/DDBJ whole genome shotgun (WGS) entry which is preliminary data.</text>
</comment>
<keyword evidence="1" id="KW-0378">Hydrolase</keyword>
<dbReference type="Pfam" id="PF00702">
    <property type="entry name" value="Hydrolase"/>
    <property type="match status" value="1"/>
</dbReference>
<dbReference type="InterPro" id="IPR006439">
    <property type="entry name" value="HAD-SF_hydro_IA"/>
</dbReference>
<dbReference type="AlphaFoldDB" id="A0A0F0HXX3"/>